<name>A0ABV6C3G7_9ACTN</name>
<protein>
    <recommendedName>
        <fullName evidence="6">Arginine biosynthesis bifunctional protein ArgJ</fullName>
    </recommendedName>
    <domain>
        <recommendedName>
            <fullName evidence="6">Glutamate N-acetyltransferase</fullName>
            <ecNumber evidence="6">2.3.1.35</ecNumber>
        </recommendedName>
        <alternativeName>
            <fullName evidence="6">Ornithine acetyltransferase</fullName>
            <shortName evidence="6">OATase</shortName>
        </alternativeName>
        <alternativeName>
            <fullName evidence="6">Ornithine transacetylase</fullName>
        </alternativeName>
    </domain>
    <domain>
        <recommendedName>
            <fullName evidence="6">Amino-acid acetyltransferase</fullName>
            <ecNumber evidence="6">2.3.1.1</ecNumber>
        </recommendedName>
        <alternativeName>
            <fullName evidence="6">N-acetylglutamate synthase</fullName>
            <shortName evidence="6">AGSase</shortName>
        </alternativeName>
    </domain>
    <component>
        <recommendedName>
            <fullName evidence="6">Arginine biosynthesis bifunctional protein ArgJ alpha chain</fullName>
        </recommendedName>
    </component>
    <component>
        <recommendedName>
            <fullName evidence="6">Arginine biosynthesis bifunctional protein ArgJ beta chain</fullName>
        </recommendedName>
    </component>
</protein>
<feature type="binding site" evidence="6">
    <location>
        <position position="188"/>
    </location>
    <ligand>
        <name>substrate</name>
    </ligand>
</feature>
<dbReference type="HAMAP" id="MF_01106">
    <property type="entry name" value="ArgJ"/>
    <property type="match status" value="1"/>
</dbReference>
<organism evidence="7 8">
    <name type="scientific">Aciditerrimonas ferrireducens</name>
    <dbReference type="NCBI Taxonomy" id="667306"/>
    <lineage>
        <taxon>Bacteria</taxon>
        <taxon>Bacillati</taxon>
        <taxon>Actinomycetota</taxon>
        <taxon>Acidimicrobiia</taxon>
        <taxon>Acidimicrobiales</taxon>
        <taxon>Acidimicrobiaceae</taxon>
        <taxon>Aciditerrimonas</taxon>
    </lineage>
</organism>
<evidence type="ECO:0000256" key="3">
    <source>
        <dbReference type="ARBA" id="ARBA00022679"/>
    </source>
</evidence>
<evidence type="ECO:0000256" key="4">
    <source>
        <dbReference type="ARBA" id="ARBA00022813"/>
    </source>
</evidence>
<comment type="caution">
    <text evidence="7">The sequence shown here is derived from an EMBL/GenBank/DDBJ whole genome shotgun (WGS) entry which is preliminary data.</text>
</comment>
<comment type="similarity">
    <text evidence="1 6">Belongs to the ArgJ family.</text>
</comment>
<feature type="binding site" evidence="6">
    <location>
        <position position="268"/>
    </location>
    <ligand>
        <name>substrate</name>
    </ligand>
</feature>
<evidence type="ECO:0000313" key="7">
    <source>
        <dbReference type="EMBL" id="MFC0082221.1"/>
    </source>
</evidence>
<keyword evidence="6" id="KW-0028">Amino-acid biosynthesis</keyword>
<keyword evidence="6" id="KW-0511">Multifunctional enzyme</keyword>
<dbReference type="GO" id="GO:0004358">
    <property type="term" value="F:L-glutamate N-acetyltransferase activity, acting on acetyl-L-ornithine as donor"/>
    <property type="evidence" value="ECO:0007669"/>
    <property type="project" value="UniProtKB-EC"/>
</dbReference>
<dbReference type="Gene3D" id="3.10.20.340">
    <property type="entry name" value="ArgJ beta chain, C-terminal domain"/>
    <property type="match status" value="1"/>
</dbReference>
<feature type="binding site" evidence="6">
    <location>
        <position position="177"/>
    </location>
    <ligand>
        <name>substrate</name>
    </ligand>
</feature>
<keyword evidence="6" id="KW-0055">Arginine biosynthesis</keyword>
<keyword evidence="5 6" id="KW-0012">Acyltransferase</keyword>
<dbReference type="NCBIfam" id="NF003802">
    <property type="entry name" value="PRK05388.1"/>
    <property type="match status" value="1"/>
</dbReference>
<dbReference type="InterPro" id="IPR016117">
    <property type="entry name" value="ArgJ-like_dom_sf"/>
</dbReference>
<comment type="caution">
    <text evidence="6">Lacks conserved residue(s) required for the propagation of feature annotation.</text>
</comment>
<feature type="site" description="Involved in the stabilization of negative charge on the oxyanion by the formation of the oxyanion hole" evidence="6">
    <location>
        <position position="116"/>
    </location>
</feature>
<feature type="chain" id="PRO_5044925112" description="Arginine biosynthesis bifunctional protein ArgJ beta chain" evidence="6">
    <location>
        <begin position="188"/>
        <end position="394"/>
    </location>
</feature>
<comment type="function">
    <text evidence="6">Catalyzes two activities which are involved in the cyclic version of arginine biosynthesis: the synthesis of N-acetylglutamate from glutamate and acetyl-CoA as the acetyl donor, and of ornithine by transacetylation between N(2)-acetylornithine and glutamate.</text>
</comment>
<feature type="chain" id="PRO_5044925113" description="Arginine biosynthesis bifunctional protein ArgJ alpha chain" evidence="6">
    <location>
        <begin position="1"/>
        <end position="187"/>
    </location>
</feature>
<feature type="binding site" evidence="6">
    <location>
        <position position="155"/>
    </location>
    <ligand>
        <name>substrate</name>
    </ligand>
</feature>
<feature type="binding site" evidence="6">
    <location>
        <position position="390"/>
    </location>
    <ligand>
        <name>substrate</name>
    </ligand>
</feature>
<feature type="site" description="Involved in the stabilization of negative charge on the oxyanion by the formation of the oxyanion hole" evidence="6">
    <location>
        <position position="117"/>
    </location>
</feature>
<dbReference type="RefSeq" id="WP_248107671.1">
    <property type="nucleotide sequence ID" value="NZ_JAKHEX010000011.1"/>
</dbReference>
<dbReference type="Pfam" id="PF01960">
    <property type="entry name" value="ArgJ"/>
    <property type="match status" value="1"/>
</dbReference>
<dbReference type="EC" id="2.3.1.35" evidence="6"/>
<comment type="pathway">
    <text evidence="6">Amino-acid biosynthesis; L-arginine biosynthesis; L-ornithine and N-acetyl-L-glutamate from L-glutamate and N(2)-acetyl-L-ornithine (cyclic): step 1/1.</text>
</comment>
<dbReference type="Proteomes" id="UP001589788">
    <property type="component" value="Unassembled WGS sequence"/>
</dbReference>
<sequence length="394" mass="39923">MSVTRPAGFVASGGAGGIKPEGKLDLALVATADGAAVPAAGVFTTNKAAAAPVQVSRRHLAASGQRAAAVLLTSGNANAATGPAGVAACEALCGEVARLLRPDEGIAAEAVLICQTGLIGFPFPLEVVRPRLPALVAGRGPGREQAELAARAIMTTDTVPKEVAVEGEGWTVGGMAKGAAMLSPRMATMLAVLTTDAVVEPAVLQAALRQAIEPTFNRLSVDGATSTNDTVLVLASGASGRRPSADALAAALTDACGRLARQMAQDAEGGTKVAVVRVEGALDDEEAHRAARKVAESQLVQCSLNGADPYWGRVVSELGAAQVAFELDRVRVAYGGVEVCRAGVAVPHDTEAVAAHLAGREVEITCDLGLGTGRAAVLTTDLSEGYLAENRRTS</sequence>
<comment type="pathway">
    <text evidence="6">Amino-acid biosynthesis; L-arginine biosynthesis; N(2)-acetyl-L-ornithine from L-glutamate: step 1/4.</text>
</comment>
<feature type="active site" description="Nucleophile" evidence="6">
    <location>
        <position position="188"/>
    </location>
</feature>
<dbReference type="NCBIfam" id="TIGR00120">
    <property type="entry name" value="ArgJ"/>
    <property type="match status" value="1"/>
</dbReference>
<dbReference type="PANTHER" id="PTHR23100:SF0">
    <property type="entry name" value="ARGININE BIOSYNTHESIS BIFUNCTIONAL PROTEIN ARGJ, MITOCHONDRIAL"/>
    <property type="match status" value="1"/>
</dbReference>
<dbReference type="PANTHER" id="PTHR23100">
    <property type="entry name" value="ARGININE BIOSYNTHESIS BIFUNCTIONAL PROTEIN ARGJ"/>
    <property type="match status" value="1"/>
</dbReference>
<feature type="site" description="Cleavage; by autolysis" evidence="6">
    <location>
        <begin position="187"/>
        <end position="188"/>
    </location>
</feature>
<comment type="subcellular location">
    <subcellularLocation>
        <location evidence="6">Cytoplasm</location>
    </subcellularLocation>
</comment>
<dbReference type="InterPro" id="IPR002813">
    <property type="entry name" value="Arg_biosynth_ArgJ"/>
</dbReference>
<proteinExistence type="inferred from homology"/>
<dbReference type="EMBL" id="JBHLYQ010000080">
    <property type="protein sequence ID" value="MFC0082221.1"/>
    <property type="molecule type" value="Genomic_DNA"/>
</dbReference>
<dbReference type="InterPro" id="IPR042195">
    <property type="entry name" value="ArgJ_beta_C"/>
</dbReference>
<gene>
    <name evidence="6 7" type="primary">argJ</name>
    <name evidence="7" type="ORF">ACFFRE_08695</name>
</gene>
<dbReference type="SUPFAM" id="SSF56266">
    <property type="entry name" value="DmpA/ArgJ-like"/>
    <property type="match status" value="1"/>
</dbReference>
<comment type="subunit">
    <text evidence="2 6">Heterotetramer of two alpha and two beta chains.</text>
</comment>
<evidence type="ECO:0000256" key="5">
    <source>
        <dbReference type="ARBA" id="ARBA00023315"/>
    </source>
</evidence>
<evidence type="ECO:0000256" key="6">
    <source>
        <dbReference type="HAMAP-Rule" id="MF_01106"/>
    </source>
</evidence>
<evidence type="ECO:0000256" key="2">
    <source>
        <dbReference type="ARBA" id="ARBA00011475"/>
    </source>
</evidence>
<evidence type="ECO:0000256" key="1">
    <source>
        <dbReference type="ARBA" id="ARBA00006774"/>
    </source>
</evidence>
<evidence type="ECO:0000313" key="8">
    <source>
        <dbReference type="Proteomes" id="UP001589788"/>
    </source>
</evidence>
<keyword evidence="6" id="KW-0963">Cytoplasm</keyword>
<comment type="catalytic activity">
    <reaction evidence="6">
        <text>N(2)-acetyl-L-ornithine + L-glutamate = N-acetyl-L-glutamate + L-ornithine</text>
        <dbReference type="Rhea" id="RHEA:15349"/>
        <dbReference type="ChEBI" id="CHEBI:29985"/>
        <dbReference type="ChEBI" id="CHEBI:44337"/>
        <dbReference type="ChEBI" id="CHEBI:46911"/>
        <dbReference type="ChEBI" id="CHEBI:57805"/>
        <dbReference type="EC" id="2.3.1.35"/>
    </reaction>
</comment>
<keyword evidence="4 6" id="KW-0068">Autocatalytic cleavage</keyword>
<dbReference type="EC" id="2.3.1.1" evidence="6"/>
<accession>A0ABV6C3G7</accession>
<dbReference type="CDD" id="cd02152">
    <property type="entry name" value="OAT"/>
    <property type="match status" value="1"/>
</dbReference>
<comment type="catalytic activity">
    <reaction evidence="6">
        <text>L-glutamate + acetyl-CoA = N-acetyl-L-glutamate + CoA + H(+)</text>
        <dbReference type="Rhea" id="RHEA:24292"/>
        <dbReference type="ChEBI" id="CHEBI:15378"/>
        <dbReference type="ChEBI" id="CHEBI:29985"/>
        <dbReference type="ChEBI" id="CHEBI:44337"/>
        <dbReference type="ChEBI" id="CHEBI:57287"/>
        <dbReference type="ChEBI" id="CHEBI:57288"/>
        <dbReference type="EC" id="2.3.1.1"/>
    </reaction>
</comment>
<dbReference type="Gene3D" id="3.60.70.12">
    <property type="entry name" value="L-amino peptidase D-ALA esterase/amidase"/>
    <property type="match status" value="1"/>
</dbReference>
<keyword evidence="3 6" id="KW-0808">Transferase</keyword>
<keyword evidence="8" id="KW-1185">Reference proteome</keyword>
<reference evidence="7 8" key="1">
    <citation type="submission" date="2024-09" db="EMBL/GenBank/DDBJ databases">
        <authorList>
            <person name="Sun Q."/>
            <person name="Mori K."/>
        </authorList>
    </citation>
    <scope>NUCLEOTIDE SEQUENCE [LARGE SCALE GENOMIC DNA]</scope>
    <source>
        <strain evidence="7 8">JCM 15389</strain>
    </source>
</reference>